<reference evidence="2" key="1">
    <citation type="submission" date="2017-02" db="UniProtKB">
        <authorList>
            <consortium name="WormBaseParasite"/>
        </authorList>
    </citation>
    <scope>IDENTIFICATION</scope>
</reference>
<protein>
    <submittedName>
        <fullName evidence="2">Ovule protein</fullName>
    </submittedName>
</protein>
<dbReference type="WBParaSite" id="PTRK_0000361100.1">
    <property type="protein sequence ID" value="PTRK_0000361100.1"/>
    <property type="gene ID" value="PTRK_0000361100"/>
</dbReference>
<dbReference type="AlphaFoldDB" id="A0A0N4Z8K0"/>
<keyword evidence="1" id="KW-1185">Reference proteome</keyword>
<sequence length="39" mass="4767">AVDRRKDLLCYLHPLVQLASRIQAHFHLNLTSMFRYYYL</sequence>
<proteinExistence type="predicted"/>
<evidence type="ECO:0000313" key="2">
    <source>
        <dbReference type="WBParaSite" id="PTRK_0000361100.1"/>
    </source>
</evidence>
<evidence type="ECO:0000313" key="1">
    <source>
        <dbReference type="Proteomes" id="UP000038045"/>
    </source>
</evidence>
<dbReference type="Proteomes" id="UP000038045">
    <property type="component" value="Unplaced"/>
</dbReference>
<name>A0A0N4Z8K0_PARTI</name>
<accession>A0A0N4Z8K0</accession>
<organism evidence="1 2">
    <name type="scientific">Parastrongyloides trichosuri</name>
    <name type="common">Possum-specific nematode worm</name>
    <dbReference type="NCBI Taxonomy" id="131310"/>
    <lineage>
        <taxon>Eukaryota</taxon>
        <taxon>Metazoa</taxon>
        <taxon>Ecdysozoa</taxon>
        <taxon>Nematoda</taxon>
        <taxon>Chromadorea</taxon>
        <taxon>Rhabditida</taxon>
        <taxon>Tylenchina</taxon>
        <taxon>Panagrolaimomorpha</taxon>
        <taxon>Strongyloidoidea</taxon>
        <taxon>Strongyloididae</taxon>
        <taxon>Parastrongyloides</taxon>
    </lineage>
</organism>